<organism evidence="3 4">
    <name type="scientific">Meloidogyne enterolobii</name>
    <name type="common">Root-knot nematode worm</name>
    <name type="synonym">Meloidogyne mayaguensis</name>
    <dbReference type="NCBI Taxonomy" id="390850"/>
    <lineage>
        <taxon>Eukaryota</taxon>
        <taxon>Metazoa</taxon>
        <taxon>Ecdysozoa</taxon>
        <taxon>Nematoda</taxon>
        <taxon>Chromadorea</taxon>
        <taxon>Rhabditida</taxon>
        <taxon>Tylenchina</taxon>
        <taxon>Tylenchomorpha</taxon>
        <taxon>Tylenchoidea</taxon>
        <taxon>Meloidogynidae</taxon>
        <taxon>Meloidogyninae</taxon>
        <taxon>Meloidogyne</taxon>
    </lineage>
</organism>
<dbReference type="Pfam" id="PF18701">
    <property type="entry name" value="DUF5641"/>
    <property type="match status" value="1"/>
</dbReference>
<dbReference type="AlphaFoldDB" id="A0A6V7Y2W9"/>
<name>A0A6V7Y2W9_MELEN</name>
<dbReference type="OrthoDB" id="5868911at2759"/>
<gene>
    <name evidence="3" type="ORF">MENT_LOCUS59823</name>
</gene>
<comment type="caution">
    <text evidence="3">The sequence shown here is derived from an EMBL/GenBank/DDBJ whole genome shotgun (WGS) entry which is preliminary data.</text>
</comment>
<evidence type="ECO:0000313" key="3">
    <source>
        <dbReference type="EMBL" id="CAD2205973.1"/>
    </source>
</evidence>
<dbReference type="EMBL" id="CAJEWN010002968">
    <property type="protein sequence ID" value="CAD2205973.1"/>
    <property type="molecule type" value="Genomic_DNA"/>
</dbReference>
<evidence type="ECO:0000313" key="4">
    <source>
        <dbReference type="Proteomes" id="UP000580250"/>
    </source>
</evidence>
<dbReference type="Proteomes" id="UP000580250">
    <property type="component" value="Unassembled WGS sequence"/>
</dbReference>
<evidence type="ECO:0000256" key="1">
    <source>
        <dbReference type="SAM" id="MobiDB-lite"/>
    </source>
</evidence>
<dbReference type="InterPro" id="IPR040676">
    <property type="entry name" value="DUF5641"/>
</dbReference>
<feature type="compositionally biased region" description="Basic and acidic residues" evidence="1">
    <location>
        <begin position="256"/>
        <end position="271"/>
    </location>
</feature>
<feature type="region of interest" description="Disordered" evidence="1">
    <location>
        <begin position="230"/>
        <end position="306"/>
    </location>
</feature>
<sequence length="306" mass="35953">METSDPNDPEYLPKRELKDVLREGHEKAIKKMDKFWSIWHTHYLAGLRERQEKAEKNGSSVAPCVGRVVLIEDEMTPRSSWRMGRIEKLYKGEGGVRTARLKVTGTDKLWKRALNQLYPLEIEGEELGMTDCVGSFTWVQIFGPGFLKNENNILSLNEINSSFIQEMDEDLELDYDEIMPEEPSKKEESKQVQSKNEDKWKGYKIRKFPEFQNRPELHYENGKLRSVIAKVPAHPTVRNERRRQISPTRNRGSYLKNEENKRRPPVNEREVSKKKKPTVPRFEELPQEEPEPPPQQAKIKEEVRRK</sequence>
<reference evidence="3 4" key="1">
    <citation type="submission" date="2020-08" db="EMBL/GenBank/DDBJ databases">
        <authorList>
            <person name="Koutsovoulos G."/>
            <person name="Danchin GJ E."/>
        </authorList>
    </citation>
    <scope>NUCLEOTIDE SEQUENCE [LARGE SCALE GENOMIC DNA]</scope>
</reference>
<evidence type="ECO:0000259" key="2">
    <source>
        <dbReference type="Pfam" id="PF18701"/>
    </source>
</evidence>
<accession>A0A6V7Y2W9</accession>
<proteinExistence type="predicted"/>
<protein>
    <recommendedName>
        <fullName evidence="2">DUF5641 domain-containing protein</fullName>
    </recommendedName>
</protein>
<feature type="domain" description="DUF5641" evidence="2">
    <location>
        <begin position="30"/>
        <end position="120"/>
    </location>
</feature>